<keyword evidence="2" id="KW-1185">Reference proteome</keyword>
<sequence>MKIALVLFDGVTFLDFIGFYDVIYRLRGFDRTQDTTWDICGLSGEIADELGLTVKVPRIRPDLSEYDMVFVPGGMGTRKLRYDEAFVGWLKGAEKADYLVSVCTGSLLLGAAGFLQEKRATTHPRAYELLEPYCREVVPARIVRDGNVITAGGVASSIDLGLYMIKLLVSGGAAEQVKEQIDYPYRMQGVVDMDSDSAPPE</sequence>
<accession>A0ACC7NVE9</accession>
<dbReference type="EMBL" id="JBJURJ010000006">
    <property type="protein sequence ID" value="MFM9328744.1"/>
    <property type="molecule type" value="Genomic_DNA"/>
</dbReference>
<dbReference type="EC" id="4.2.1.-" evidence="1"/>
<reference evidence="1" key="1">
    <citation type="submission" date="2024-12" db="EMBL/GenBank/DDBJ databases">
        <authorList>
            <person name="Wu N."/>
        </authorList>
    </citation>
    <scope>NUCLEOTIDE SEQUENCE</scope>
    <source>
        <strain evidence="1">P15</strain>
    </source>
</reference>
<protein>
    <submittedName>
        <fullName evidence="1">DJ-1/PfpI family protein</fullName>
        <ecNumber evidence="1">4.2.1.-</ecNumber>
    </submittedName>
</protein>
<evidence type="ECO:0000313" key="1">
    <source>
        <dbReference type="EMBL" id="MFM9328744.1"/>
    </source>
</evidence>
<keyword evidence="1" id="KW-0456">Lyase</keyword>
<name>A0ACC7NVE9_9BACL</name>
<dbReference type="Proteomes" id="UP001631969">
    <property type="component" value="Unassembled WGS sequence"/>
</dbReference>
<proteinExistence type="predicted"/>
<comment type="caution">
    <text evidence="1">The sequence shown here is derived from an EMBL/GenBank/DDBJ whole genome shotgun (WGS) entry which is preliminary data.</text>
</comment>
<gene>
    <name evidence="1" type="ORF">ACI1P1_10630</name>
</gene>
<organism evidence="1 2">
    <name type="scientific">Paenibacillus mesotrionivorans</name>
    <dbReference type="NCBI Taxonomy" id="3160968"/>
    <lineage>
        <taxon>Bacteria</taxon>
        <taxon>Bacillati</taxon>
        <taxon>Bacillota</taxon>
        <taxon>Bacilli</taxon>
        <taxon>Bacillales</taxon>
        <taxon>Paenibacillaceae</taxon>
        <taxon>Paenibacillus</taxon>
    </lineage>
</organism>
<evidence type="ECO:0000313" key="2">
    <source>
        <dbReference type="Proteomes" id="UP001631969"/>
    </source>
</evidence>